<dbReference type="Pfam" id="PF21229">
    <property type="entry name" value="TdIF1_2nd"/>
    <property type="match status" value="1"/>
</dbReference>
<accession>A0A7E4W2R8</accession>
<feature type="domain" description="TdIF1 C-terminal" evidence="6">
    <location>
        <begin position="236"/>
        <end position="329"/>
    </location>
</feature>
<reference evidence="7" key="1">
    <citation type="journal article" date="2013" name="Genetics">
        <title>The draft genome and transcriptome of Panagrellus redivivus are shaped by the harsh demands of a free-living lifestyle.</title>
        <authorList>
            <person name="Srinivasan J."/>
            <person name="Dillman A.R."/>
            <person name="Macchietto M.G."/>
            <person name="Heikkinen L."/>
            <person name="Lakso M."/>
            <person name="Fracchia K.M."/>
            <person name="Antoshechkin I."/>
            <person name="Mortazavi A."/>
            <person name="Wong G."/>
            <person name="Sternberg P.W."/>
        </authorList>
    </citation>
    <scope>NUCLEOTIDE SEQUENCE [LARGE SCALE GENOMIC DNA]</scope>
    <source>
        <strain evidence="7">MT8872</strain>
    </source>
</reference>
<evidence type="ECO:0000259" key="5">
    <source>
        <dbReference type="Pfam" id="PF18192"/>
    </source>
</evidence>
<dbReference type="PANTHER" id="PTHR23399">
    <property type="entry name" value="DEOXYNUCLEOTIDYLTRANSFERASE TERMINAL-INTERACTING PROTEIN 1"/>
    <property type="match status" value="1"/>
</dbReference>
<dbReference type="GO" id="GO:0005634">
    <property type="term" value="C:nucleus"/>
    <property type="evidence" value="ECO:0007669"/>
    <property type="project" value="UniProtKB-SubCell"/>
</dbReference>
<dbReference type="InterPro" id="IPR026064">
    <property type="entry name" value="TdIF1"/>
</dbReference>
<dbReference type="GO" id="GO:0003677">
    <property type="term" value="F:DNA binding"/>
    <property type="evidence" value="ECO:0007669"/>
    <property type="project" value="UniProtKB-KW"/>
</dbReference>
<keyword evidence="2" id="KW-0238">DNA-binding</keyword>
<protein>
    <submittedName>
        <fullName evidence="8">DNTTIP1_dimer domain-containing protein</fullName>
    </submittedName>
</protein>
<keyword evidence="7" id="KW-1185">Reference proteome</keyword>
<evidence type="ECO:0000313" key="8">
    <source>
        <dbReference type="WBParaSite" id="Pan_g6321.t1"/>
    </source>
</evidence>
<proteinExistence type="predicted"/>
<comment type="subcellular location">
    <subcellularLocation>
        <location evidence="1">Nucleus</location>
    </subcellularLocation>
</comment>
<feature type="domain" description="DNTTIP1 dimerisation" evidence="5">
    <location>
        <begin position="62"/>
        <end position="127"/>
    </location>
</feature>
<name>A0A7E4W2R8_PANRE</name>
<evidence type="ECO:0000259" key="6">
    <source>
        <dbReference type="Pfam" id="PF21229"/>
    </source>
</evidence>
<sequence>MRFAGSEDPLVTGNGNGNKVNMRIEILENLLKYAGDGSSAKVNSLRQSIRRNKSDVADDAHRSLDLLRLVFQAEMTAEIRQIIDRYLRTTFAPAFENLRRNGNDVTEREISNLCVSILDGVKESYTEPKKAVTMLPVEVLKPAPAPEINVIKDKSCKVYESDDNESDCSLISHNSTANPYRSNFPADPTQRPKKRGRPRKVDVDTGRSGTPLMNGSDPVSLHEASKWDPNRLGLLSKFILGSKVNKLLTMGHRGFIFVKYPRIFRYVGDEEDKSWLYERNISTRMSGKVFFMELHDVIELAQRENAPQHIQSELARHAFQVHEKIIVKMKMAMRPLHEQLMHRVPQYERNEPMNAMNNLNNITNMNNFNQYNNPFLIQN</sequence>
<dbReference type="GO" id="GO:0031491">
    <property type="term" value="F:nucleosome binding"/>
    <property type="evidence" value="ECO:0007669"/>
    <property type="project" value="TreeGrafter"/>
</dbReference>
<dbReference type="Pfam" id="PF18192">
    <property type="entry name" value="DNTTIP1_dimer"/>
    <property type="match status" value="1"/>
</dbReference>
<reference evidence="8" key="2">
    <citation type="submission" date="2020-10" db="UniProtKB">
        <authorList>
            <consortium name="WormBaseParasite"/>
        </authorList>
    </citation>
    <scope>IDENTIFICATION</scope>
</reference>
<dbReference type="InterPro" id="IPR041384">
    <property type="entry name" value="DNTTIP1_dimer"/>
</dbReference>
<dbReference type="WBParaSite" id="Pan_g6321.t1">
    <property type="protein sequence ID" value="Pan_g6321.t1"/>
    <property type="gene ID" value="Pan_g6321"/>
</dbReference>
<evidence type="ECO:0000313" key="7">
    <source>
        <dbReference type="Proteomes" id="UP000492821"/>
    </source>
</evidence>
<evidence type="ECO:0000256" key="3">
    <source>
        <dbReference type="ARBA" id="ARBA00023242"/>
    </source>
</evidence>
<dbReference type="AlphaFoldDB" id="A0A7E4W2R8"/>
<feature type="region of interest" description="Disordered" evidence="4">
    <location>
        <begin position="174"/>
        <end position="223"/>
    </location>
</feature>
<dbReference type="PANTHER" id="PTHR23399:SF2">
    <property type="entry name" value="DEOXYNUCLEOTIDYLTRANSFERASE TERMINAL-INTERACTING PROTEIN 1"/>
    <property type="match status" value="1"/>
</dbReference>
<keyword evidence="3" id="KW-0539">Nucleus</keyword>
<dbReference type="Proteomes" id="UP000492821">
    <property type="component" value="Unassembled WGS sequence"/>
</dbReference>
<evidence type="ECO:0000256" key="1">
    <source>
        <dbReference type="ARBA" id="ARBA00004123"/>
    </source>
</evidence>
<evidence type="ECO:0000256" key="4">
    <source>
        <dbReference type="SAM" id="MobiDB-lite"/>
    </source>
</evidence>
<dbReference type="InterPro" id="IPR049121">
    <property type="entry name" value="TdIF1_C"/>
</dbReference>
<evidence type="ECO:0000256" key="2">
    <source>
        <dbReference type="ARBA" id="ARBA00023125"/>
    </source>
</evidence>
<organism evidence="7 8">
    <name type="scientific">Panagrellus redivivus</name>
    <name type="common">Microworm</name>
    <dbReference type="NCBI Taxonomy" id="6233"/>
    <lineage>
        <taxon>Eukaryota</taxon>
        <taxon>Metazoa</taxon>
        <taxon>Ecdysozoa</taxon>
        <taxon>Nematoda</taxon>
        <taxon>Chromadorea</taxon>
        <taxon>Rhabditida</taxon>
        <taxon>Tylenchina</taxon>
        <taxon>Panagrolaimomorpha</taxon>
        <taxon>Panagrolaimoidea</taxon>
        <taxon>Panagrolaimidae</taxon>
        <taxon>Panagrellus</taxon>
    </lineage>
</organism>